<feature type="compositionally biased region" description="Basic and acidic residues" evidence="2">
    <location>
        <begin position="275"/>
        <end position="292"/>
    </location>
</feature>
<dbReference type="PROSITE" id="PS50118">
    <property type="entry name" value="HMG_BOX_2"/>
    <property type="match status" value="3"/>
</dbReference>
<name>A0AAN7JQU3_9MYRT</name>
<dbReference type="Proteomes" id="UP001345219">
    <property type="component" value="Chromosome 16"/>
</dbReference>
<feature type="domain" description="HMG box" evidence="3">
    <location>
        <begin position="176"/>
        <end position="244"/>
    </location>
</feature>
<evidence type="ECO:0000256" key="1">
    <source>
        <dbReference type="PROSITE-ProRule" id="PRU00267"/>
    </source>
</evidence>
<feature type="domain" description="HMG box" evidence="3">
    <location>
        <begin position="420"/>
        <end position="488"/>
    </location>
</feature>
<protein>
    <recommendedName>
        <fullName evidence="3">HMG box domain-containing protein</fullName>
    </recommendedName>
</protein>
<dbReference type="GO" id="GO:0003677">
    <property type="term" value="F:DNA binding"/>
    <property type="evidence" value="ECO:0007669"/>
    <property type="project" value="UniProtKB-UniRule"/>
</dbReference>
<feature type="region of interest" description="Disordered" evidence="2">
    <location>
        <begin position="275"/>
        <end position="299"/>
    </location>
</feature>
<keyword evidence="5" id="KW-1185">Reference proteome</keyword>
<feature type="domain" description="HMG box" evidence="3">
    <location>
        <begin position="293"/>
        <end position="359"/>
    </location>
</feature>
<dbReference type="InterPro" id="IPR009071">
    <property type="entry name" value="HMG_box_dom"/>
</dbReference>
<evidence type="ECO:0000259" key="3">
    <source>
        <dbReference type="PROSITE" id="PS50118"/>
    </source>
</evidence>
<feature type="compositionally biased region" description="Basic and acidic residues" evidence="2">
    <location>
        <begin position="360"/>
        <end position="381"/>
    </location>
</feature>
<evidence type="ECO:0000256" key="2">
    <source>
        <dbReference type="SAM" id="MobiDB-lite"/>
    </source>
</evidence>
<accession>A0AAN7JQU3</accession>
<dbReference type="InterPro" id="IPR036910">
    <property type="entry name" value="HMG_box_dom_sf"/>
</dbReference>
<feature type="region of interest" description="Disordered" evidence="2">
    <location>
        <begin position="1"/>
        <end position="134"/>
    </location>
</feature>
<feature type="DNA-binding region" description="HMG box" evidence="1">
    <location>
        <begin position="420"/>
        <end position="488"/>
    </location>
</feature>
<dbReference type="EMBL" id="JAXIOK010000016">
    <property type="protein sequence ID" value="KAK4752219.1"/>
    <property type="molecule type" value="Genomic_DNA"/>
</dbReference>
<sequence length="498" mass="58417">MADSELPAIPINPTKKGKNSRRALKQKNTNLSSPSQESDVAVQKPLQAAVDEEAPPTKGRISTQPKKGKSKGKSEQQKPASPSSFEKEMQEMQEMMEKLKIEKDRTEKMLKERDEMLRQKDEELESKERQQEKLQNELKKLQKLKEFKPTMSFPIVQALKDREQEKKEKKKGCSEKKRPSPPYILWCKDQWNEIKKENPGAEFKEISNILGAKWKNTTAEEKKPYEEKYQAEKDAYLQILAKEKREAEAMRLFEDEHKQKTAMELLEQYLQFKQDADKENKKKAKKERDPTKPKQPMSAFFLFSNERRATLLAENKNILEVAKVMGEEWKSMTEKQKRPYEEMAKKDKEKYLEEMNAYKQKKEEEAETSRKEEEEQMKLQKQEALQLLKKKEKTDNIIKKTKEQRQKKNGEKKSGDPNKPKKPASSFLLFSKETRKSLLEERPGINNSTLTALISVKWKELSEDEKAVWNGKAAEAMEVYKKEIEKYNKSLADDRIQQ</sequence>
<feature type="region of interest" description="Disordered" evidence="2">
    <location>
        <begin position="355"/>
        <end position="430"/>
    </location>
</feature>
<dbReference type="CDD" id="cd22006">
    <property type="entry name" value="HMG-box_AtHMGB6-like_rpt1"/>
    <property type="match status" value="1"/>
</dbReference>
<dbReference type="Pfam" id="PF00505">
    <property type="entry name" value="HMG_box"/>
    <property type="match status" value="3"/>
</dbReference>
<comment type="caution">
    <text evidence="4">The sequence shown here is derived from an EMBL/GenBank/DDBJ whole genome shotgun (WGS) entry which is preliminary data.</text>
</comment>
<keyword evidence="1" id="KW-0539">Nucleus</keyword>
<evidence type="ECO:0000313" key="4">
    <source>
        <dbReference type="EMBL" id="KAK4752219.1"/>
    </source>
</evidence>
<feature type="compositionally biased region" description="Basic and acidic residues" evidence="2">
    <location>
        <begin position="159"/>
        <end position="178"/>
    </location>
</feature>
<feature type="compositionally biased region" description="Basic residues" evidence="2">
    <location>
        <begin position="15"/>
        <end position="25"/>
    </location>
</feature>
<feature type="compositionally biased region" description="Basic and acidic residues" evidence="2">
    <location>
        <begin position="85"/>
        <end position="134"/>
    </location>
</feature>
<feature type="compositionally biased region" description="Basic and acidic residues" evidence="2">
    <location>
        <begin position="392"/>
        <end position="419"/>
    </location>
</feature>
<feature type="DNA-binding region" description="HMG box" evidence="1">
    <location>
        <begin position="176"/>
        <end position="244"/>
    </location>
</feature>
<dbReference type="SUPFAM" id="SSF47095">
    <property type="entry name" value="HMG-box"/>
    <property type="match status" value="3"/>
</dbReference>
<dbReference type="GO" id="GO:0005634">
    <property type="term" value="C:nucleus"/>
    <property type="evidence" value="ECO:0007669"/>
    <property type="project" value="UniProtKB-UniRule"/>
</dbReference>
<dbReference type="Gene3D" id="1.10.30.10">
    <property type="entry name" value="High mobility group box domain"/>
    <property type="match status" value="3"/>
</dbReference>
<dbReference type="PANTHER" id="PTHR46912">
    <property type="entry name" value="HIGH MOBILITY GROUP B PROTEIN 13"/>
    <property type="match status" value="1"/>
</dbReference>
<feature type="DNA-binding region" description="HMG box" evidence="1">
    <location>
        <begin position="293"/>
        <end position="359"/>
    </location>
</feature>
<evidence type="ECO:0000313" key="5">
    <source>
        <dbReference type="Proteomes" id="UP001345219"/>
    </source>
</evidence>
<feature type="region of interest" description="Disordered" evidence="2">
    <location>
        <begin position="155"/>
        <end position="180"/>
    </location>
</feature>
<proteinExistence type="predicted"/>
<dbReference type="PANTHER" id="PTHR46912:SF1">
    <property type="entry name" value="HIGH MOBILITY GROUP B PROTEIN 13"/>
    <property type="match status" value="1"/>
</dbReference>
<dbReference type="AlphaFoldDB" id="A0AAN7JQU3"/>
<feature type="compositionally biased region" description="Polar residues" evidence="2">
    <location>
        <begin position="26"/>
        <end position="38"/>
    </location>
</feature>
<gene>
    <name evidence="4" type="ORF">SAY87_021017</name>
</gene>
<reference evidence="4 5" key="1">
    <citation type="journal article" date="2023" name="Hortic Res">
        <title>Pangenome of water caltrop reveals structural variations and asymmetric subgenome divergence after allopolyploidization.</title>
        <authorList>
            <person name="Zhang X."/>
            <person name="Chen Y."/>
            <person name="Wang L."/>
            <person name="Yuan Y."/>
            <person name="Fang M."/>
            <person name="Shi L."/>
            <person name="Lu R."/>
            <person name="Comes H.P."/>
            <person name="Ma Y."/>
            <person name="Chen Y."/>
            <person name="Huang G."/>
            <person name="Zhou Y."/>
            <person name="Zheng Z."/>
            <person name="Qiu Y."/>
        </authorList>
    </citation>
    <scope>NUCLEOTIDE SEQUENCE [LARGE SCALE GENOMIC DNA]</scope>
    <source>
        <tissue evidence="4">Roots</tissue>
    </source>
</reference>
<dbReference type="InterPro" id="IPR044601">
    <property type="entry name" value="HMGB6/HMGB13"/>
</dbReference>
<dbReference type="SMART" id="SM00398">
    <property type="entry name" value="HMG"/>
    <property type="match status" value="3"/>
</dbReference>
<keyword evidence="1" id="KW-0238">DNA-binding</keyword>
<organism evidence="4 5">
    <name type="scientific">Trapa incisa</name>
    <dbReference type="NCBI Taxonomy" id="236973"/>
    <lineage>
        <taxon>Eukaryota</taxon>
        <taxon>Viridiplantae</taxon>
        <taxon>Streptophyta</taxon>
        <taxon>Embryophyta</taxon>
        <taxon>Tracheophyta</taxon>
        <taxon>Spermatophyta</taxon>
        <taxon>Magnoliopsida</taxon>
        <taxon>eudicotyledons</taxon>
        <taxon>Gunneridae</taxon>
        <taxon>Pentapetalae</taxon>
        <taxon>rosids</taxon>
        <taxon>malvids</taxon>
        <taxon>Myrtales</taxon>
        <taxon>Lythraceae</taxon>
        <taxon>Trapa</taxon>
    </lineage>
</organism>